<protein>
    <submittedName>
        <fullName evidence="1">Lipopolysaccharide assembly protein B</fullName>
    </submittedName>
</protein>
<dbReference type="Proteomes" id="UP001162834">
    <property type="component" value="Chromosome"/>
</dbReference>
<dbReference type="SUPFAM" id="SSF48452">
    <property type="entry name" value="TPR-like"/>
    <property type="match status" value="1"/>
</dbReference>
<sequence>MPTVGPRRAVRRGSAPADPSASMIITRHRTLLPLLAAAGLALLAALAVFALLRGGGGPAPAAPRAASAPSGRSTTAAIARLQGEARAHPGSALVLATLGSAYLQRVRETGDPSFYARADGVLRRALRLDPRSPDALTAGGTLALARHDFRGALRLGEAARRAAPALVAPLGVVVDAQVELGRYGAAARTLQEMVDRKPDLASYARVSYFRELHGDLAGAEKAMRLAVTAGGGAPENVAYVQTLVGALAFARGDLAGAERASRSALAQDPGYVPAQAGLARVEAARGRLPRAIARLRGVVESLPLPQYAVALGETELAAGRVRAARRDLALVGAQERLLRAAGVDTDVDLALFEADHGSPGRAVTLARAAWAQAPSVRAADALGWSLTRAGRPAEGLRWARRALRLGSRDAAFLYHAGMAAARAGERGDARRLLRASLAGNPRWSPLYAPRARHALEALR</sequence>
<dbReference type="Gene3D" id="1.25.40.10">
    <property type="entry name" value="Tetratricopeptide repeat domain"/>
    <property type="match status" value="3"/>
</dbReference>
<accession>A0A9E7BZG7</accession>
<proteinExistence type="predicted"/>
<evidence type="ECO:0000313" key="2">
    <source>
        <dbReference type="Proteomes" id="UP001162834"/>
    </source>
</evidence>
<dbReference type="EMBL" id="CP087164">
    <property type="protein sequence ID" value="UGS34559.1"/>
    <property type="molecule type" value="Genomic_DNA"/>
</dbReference>
<name>A0A9E7BZG7_9ACTN</name>
<gene>
    <name evidence="1" type="primary">lapB</name>
    <name evidence="1" type="ORF">DSM104329_00938</name>
</gene>
<dbReference type="InterPro" id="IPR011990">
    <property type="entry name" value="TPR-like_helical_dom_sf"/>
</dbReference>
<dbReference type="Pfam" id="PF14559">
    <property type="entry name" value="TPR_19"/>
    <property type="match status" value="1"/>
</dbReference>
<evidence type="ECO:0000313" key="1">
    <source>
        <dbReference type="EMBL" id="UGS34559.1"/>
    </source>
</evidence>
<dbReference type="KEGG" id="sbae:DSM104329_00938"/>
<reference evidence="1" key="1">
    <citation type="journal article" date="2022" name="Int. J. Syst. Evol. Microbiol.">
        <title>Pseudomonas aegrilactucae sp. nov. and Pseudomonas morbosilactucae sp. nov., pathogens causing bacterial rot of lettuce in Japan.</title>
        <authorList>
            <person name="Sawada H."/>
            <person name="Fujikawa T."/>
            <person name="Satou M."/>
        </authorList>
    </citation>
    <scope>NUCLEOTIDE SEQUENCE</scope>
    <source>
        <strain evidence="1">0166_1</strain>
    </source>
</reference>
<keyword evidence="2" id="KW-1185">Reference proteome</keyword>
<dbReference type="AlphaFoldDB" id="A0A9E7BZG7"/>
<organism evidence="1 2">
    <name type="scientific">Capillimicrobium parvum</name>
    <dbReference type="NCBI Taxonomy" id="2884022"/>
    <lineage>
        <taxon>Bacteria</taxon>
        <taxon>Bacillati</taxon>
        <taxon>Actinomycetota</taxon>
        <taxon>Thermoleophilia</taxon>
        <taxon>Solirubrobacterales</taxon>
        <taxon>Capillimicrobiaceae</taxon>
        <taxon>Capillimicrobium</taxon>
    </lineage>
</organism>